<evidence type="ECO:0000313" key="2">
    <source>
        <dbReference type="EMBL" id="QGQ94324.1"/>
    </source>
</evidence>
<accession>A0A6B8RF24</accession>
<dbReference type="KEGG" id="ppsc:EHS13_05090"/>
<dbReference type="InterPro" id="IPR006059">
    <property type="entry name" value="SBP"/>
</dbReference>
<dbReference type="InterPro" id="IPR050490">
    <property type="entry name" value="Bact_solute-bd_prot1"/>
</dbReference>
<proteinExistence type="predicted"/>
<dbReference type="AlphaFoldDB" id="A0A6B8RF24"/>
<dbReference type="EMBL" id="CP034235">
    <property type="protein sequence ID" value="QGQ94324.1"/>
    <property type="molecule type" value="Genomic_DNA"/>
</dbReference>
<reference evidence="3" key="1">
    <citation type="submission" date="2018-11" db="EMBL/GenBank/DDBJ databases">
        <title>Complete genome sequence of Paenibacillus sp. ML311-T8.</title>
        <authorList>
            <person name="Nam Y.-D."/>
            <person name="Kang J."/>
            <person name="Chung W.-H."/>
            <person name="Park Y.S."/>
        </authorList>
    </citation>
    <scope>NUCLEOTIDE SEQUENCE [LARGE SCALE GENOMIC DNA]</scope>
    <source>
        <strain evidence="3">ML311-T8</strain>
    </source>
</reference>
<dbReference type="PANTHER" id="PTHR43649">
    <property type="entry name" value="ARABINOSE-BINDING PROTEIN-RELATED"/>
    <property type="match status" value="1"/>
</dbReference>
<name>A0A6B8RF24_9BACL</name>
<dbReference type="Pfam" id="PF01547">
    <property type="entry name" value="SBP_bac_1"/>
    <property type="match status" value="1"/>
</dbReference>
<sequence length="484" mass="53051">MIIHLQDYGRSTKMKKSLFIFISFVLVLGIVLSGCSSKKEETATSTMTPEATAVATPVATIDTKALEEEEAKKKQALADEKKNEKFTIRLGAWFVDERPHMVVFKQAIEKKFKELYPNATIQWDVILGEPYFAKLQAQVASNTAPDVFFMDPGLIKKYAEANYLADVTDQPYVATLNDGVKAVATWNGKIYGTATSLGSSGIWYNKKMFADLGLKVPKTWSEFLDIGDKLNAAKITPMVLGFKDAWTIGLLIDNMVQSIGYSDNANFGQDLFDGKIKINGPEIQSILLKLEDLTARKFFNKTALSIDWPQSSQVFTQGKAAMIAQGGWMPGSAMENFTKDGTTPFDVGYFQVPTDNGNPVMSVDVSTGLVVNAKSKYMEQSNALVSLILSPEILAPVAVGDGTIPAIKGVQVDYPLVGMKEMLGALNENKVAINFQKYLGNNVVDVLRQATSKIVSGEKFNPKDLEEGQKALDKQRSDGTLVQP</sequence>
<dbReference type="SUPFAM" id="SSF53850">
    <property type="entry name" value="Periplasmic binding protein-like II"/>
    <property type="match status" value="1"/>
</dbReference>
<evidence type="ECO:0000313" key="3">
    <source>
        <dbReference type="Proteomes" id="UP000426246"/>
    </source>
</evidence>
<protein>
    <submittedName>
        <fullName evidence="2">Extracellular solute-binding protein</fullName>
    </submittedName>
</protein>
<keyword evidence="3" id="KW-1185">Reference proteome</keyword>
<gene>
    <name evidence="2" type="ORF">EHS13_05090</name>
</gene>
<dbReference type="Proteomes" id="UP000426246">
    <property type="component" value="Chromosome"/>
</dbReference>
<evidence type="ECO:0000256" key="1">
    <source>
        <dbReference type="SAM" id="MobiDB-lite"/>
    </source>
</evidence>
<dbReference type="Gene3D" id="3.40.190.10">
    <property type="entry name" value="Periplasmic binding protein-like II"/>
    <property type="match status" value="2"/>
</dbReference>
<organism evidence="2 3">
    <name type="scientific">Paenibacillus psychroresistens</name>
    <dbReference type="NCBI Taxonomy" id="1778678"/>
    <lineage>
        <taxon>Bacteria</taxon>
        <taxon>Bacillati</taxon>
        <taxon>Bacillota</taxon>
        <taxon>Bacilli</taxon>
        <taxon>Bacillales</taxon>
        <taxon>Paenibacillaceae</taxon>
        <taxon>Paenibacillus</taxon>
    </lineage>
</organism>
<dbReference type="PANTHER" id="PTHR43649:SF12">
    <property type="entry name" value="DIACETYLCHITOBIOSE BINDING PROTEIN DASA"/>
    <property type="match status" value="1"/>
</dbReference>
<feature type="region of interest" description="Disordered" evidence="1">
    <location>
        <begin position="461"/>
        <end position="484"/>
    </location>
</feature>
<feature type="compositionally biased region" description="Basic and acidic residues" evidence="1">
    <location>
        <begin position="461"/>
        <end position="477"/>
    </location>
</feature>